<name>A0ACB8BJU8_9AGAM</name>
<evidence type="ECO:0000313" key="2">
    <source>
        <dbReference type="Proteomes" id="UP000790709"/>
    </source>
</evidence>
<dbReference type="EMBL" id="MU266390">
    <property type="protein sequence ID" value="KAH7926009.1"/>
    <property type="molecule type" value="Genomic_DNA"/>
</dbReference>
<sequence length="351" mass="40166">MPRKILVGFGVDVDAVAGWLGSYGGEDSPLDISRGMYAGEVGVPRLLKLFDKYSIKCTWFIPGHSLETFPKEMAAVRDAGHEIGLHGYSHENPVAMTLEQQRDILDHTYKLLTDFNHGIPPKGSVAPWWETSSEGTTLLLEKGIEYGTYTLVSFSGQLSHIFLFQDHSNMSHDCQAYYLRDQDTWTKIDYKAQAHTWMKPLVRGNETGLVEIPGNWFAALVFCENDLARNGIVSATYLVYCRFIKSSPNSHGWVNSRDVEQLWKDQFTYFYREEKDFIFPISIHPDVSGRPHVLLMLERFIEWVNTHDNVQWVTMYEMAHDLRARKDPAPGAKMPKGYVKDVRDKPVKARL</sequence>
<dbReference type="Proteomes" id="UP000790709">
    <property type="component" value="Unassembled WGS sequence"/>
</dbReference>
<protein>
    <submittedName>
        <fullName evidence="1">Carbohydrate esterase family 4 protein</fullName>
    </submittedName>
</protein>
<comment type="caution">
    <text evidence="1">The sequence shown here is derived from an EMBL/GenBank/DDBJ whole genome shotgun (WGS) entry which is preliminary data.</text>
</comment>
<proteinExistence type="predicted"/>
<gene>
    <name evidence="1" type="ORF">BV22DRAFT_1128501</name>
</gene>
<accession>A0ACB8BJU8</accession>
<organism evidence="1 2">
    <name type="scientific">Leucogyrophana mollusca</name>
    <dbReference type="NCBI Taxonomy" id="85980"/>
    <lineage>
        <taxon>Eukaryota</taxon>
        <taxon>Fungi</taxon>
        <taxon>Dikarya</taxon>
        <taxon>Basidiomycota</taxon>
        <taxon>Agaricomycotina</taxon>
        <taxon>Agaricomycetes</taxon>
        <taxon>Agaricomycetidae</taxon>
        <taxon>Boletales</taxon>
        <taxon>Boletales incertae sedis</taxon>
        <taxon>Leucogyrophana</taxon>
    </lineage>
</organism>
<keyword evidence="2" id="KW-1185">Reference proteome</keyword>
<reference evidence="1" key="1">
    <citation type="journal article" date="2021" name="New Phytol.">
        <title>Evolutionary innovations through gain and loss of genes in the ectomycorrhizal Boletales.</title>
        <authorList>
            <person name="Wu G."/>
            <person name="Miyauchi S."/>
            <person name="Morin E."/>
            <person name="Kuo A."/>
            <person name="Drula E."/>
            <person name="Varga T."/>
            <person name="Kohler A."/>
            <person name="Feng B."/>
            <person name="Cao Y."/>
            <person name="Lipzen A."/>
            <person name="Daum C."/>
            <person name="Hundley H."/>
            <person name="Pangilinan J."/>
            <person name="Johnson J."/>
            <person name="Barry K."/>
            <person name="LaButti K."/>
            <person name="Ng V."/>
            <person name="Ahrendt S."/>
            <person name="Min B."/>
            <person name="Choi I.G."/>
            <person name="Park H."/>
            <person name="Plett J.M."/>
            <person name="Magnuson J."/>
            <person name="Spatafora J.W."/>
            <person name="Nagy L.G."/>
            <person name="Henrissat B."/>
            <person name="Grigoriev I.V."/>
            <person name="Yang Z.L."/>
            <person name="Xu J."/>
            <person name="Martin F.M."/>
        </authorList>
    </citation>
    <scope>NUCLEOTIDE SEQUENCE</scope>
    <source>
        <strain evidence="1">KUC20120723A-06</strain>
    </source>
</reference>
<evidence type="ECO:0000313" key="1">
    <source>
        <dbReference type="EMBL" id="KAH7926009.1"/>
    </source>
</evidence>